<evidence type="ECO:0000313" key="3">
    <source>
        <dbReference type="EMBL" id="QNS04579.1"/>
    </source>
</evidence>
<dbReference type="PANTHER" id="PTHR35526">
    <property type="entry name" value="ANTI-SIGMA-F FACTOR RSBW-RELATED"/>
    <property type="match status" value="1"/>
</dbReference>
<keyword evidence="1" id="KW-0418">Kinase</keyword>
<keyword evidence="4" id="KW-1185">Reference proteome</keyword>
<dbReference type="RefSeq" id="WP_188337313.1">
    <property type="nucleotide sequence ID" value="NZ_CP061281.1"/>
</dbReference>
<dbReference type="PANTHER" id="PTHR35526:SF3">
    <property type="entry name" value="ANTI-SIGMA-F FACTOR RSBW"/>
    <property type="match status" value="1"/>
</dbReference>
<evidence type="ECO:0000259" key="2">
    <source>
        <dbReference type="Pfam" id="PF13581"/>
    </source>
</evidence>
<gene>
    <name evidence="3" type="ORF">IAG42_13800</name>
</gene>
<keyword evidence="1" id="KW-0808">Transferase</keyword>
<dbReference type="AlphaFoldDB" id="A0A7H1B774"/>
<evidence type="ECO:0000256" key="1">
    <source>
        <dbReference type="ARBA" id="ARBA00022527"/>
    </source>
</evidence>
<dbReference type="Proteomes" id="UP000516428">
    <property type="component" value="Chromosome"/>
</dbReference>
<dbReference type="Gene3D" id="3.30.565.10">
    <property type="entry name" value="Histidine kinase-like ATPase, C-terminal domain"/>
    <property type="match status" value="1"/>
</dbReference>
<dbReference type="CDD" id="cd16936">
    <property type="entry name" value="HATPase_RsbW-like"/>
    <property type="match status" value="1"/>
</dbReference>
<organism evidence="3 4">
    <name type="scientific">Streptomyces xanthii</name>
    <dbReference type="NCBI Taxonomy" id="2768069"/>
    <lineage>
        <taxon>Bacteria</taxon>
        <taxon>Bacillati</taxon>
        <taxon>Actinomycetota</taxon>
        <taxon>Actinomycetes</taxon>
        <taxon>Kitasatosporales</taxon>
        <taxon>Streptomycetaceae</taxon>
        <taxon>Streptomyces</taxon>
    </lineage>
</organism>
<proteinExistence type="predicted"/>
<evidence type="ECO:0000313" key="4">
    <source>
        <dbReference type="Proteomes" id="UP000516428"/>
    </source>
</evidence>
<dbReference type="SUPFAM" id="SSF55874">
    <property type="entry name" value="ATPase domain of HSP90 chaperone/DNA topoisomerase II/histidine kinase"/>
    <property type="match status" value="1"/>
</dbReference>
<reference evidence="3 4" key="1">
    <citation type="submission" date="2020-09" db="EMBL/GenBank/DDBJ databases">
        <title>A novel species.</title>
        <authorList>
            <person name="Gao J."/>
        </authorList>
    </citation>
    <scope>NUCLEOTIDE SEQUENCE [LARGE SCALE GENOMIC DNA]</scope>
    <source>
        <strain evidence="3 4">CRXT-Y-14</strain>
    </source>
</reference>
<dbReference type="KEGG" id="sxn:IAG42_13800"/>
<dbReference type="InterPro" id="IPR036890">
    <property type="entry name" value="HATPase_C_sf"/>
</dbReference>
<dbReference type="InterPro" id="IPR050267">
    <property type="entry name" value="Anti-sigma-factor_SerPK"/>
</dbReference>
<keyword evidence="3" id="KW-0547">Nucleotide-binding</keyword>
<feature type="domain" description="Histidine kinase/HSP90-like ATPase" evidence="2">
    <location>
        <begin position="20"/>
        <end position="134"/>
    </location>
</feature>
<dbReference type="InterPro" id="IPR003594">
    <property type="entry name" value="HATPase_dom"/>
</dbReference>
<name>A0A7H1B774_9ACTN</name>
<keyword evidence="1" id="KW-0723">Serine/threonine-protein kinase</keyword>
<protein>
    <submittedName>
        <fullName evidence="3">ATP-binding protein</fullName>
    </submittedName>
</protein>
<dbReference type="GO" id="GO:0004674">
    <property type="term" value="F:protein serine/threonine kinase activity"/>
    <property type="evidence" value="ECO:0007669"/>
    <property type="project" value="UniProtKB-KW"/>
</dbReference>
<dbReference type="EMBL" id="CP061281">
    <property type="protein sequence ID" value="QNS04579.1"/>
    <property type="molecule type" value="Genomic_DNA"/>
</dbReference>
<dbReference type="GO" id="GO:0005524">
    <property type="term" value="F:ATP binding"/>
    <property type="evidence" value="ECO:0007669"/>
    <property type="project" value="UniProtKB-KW"/>
</dbReference>
<accession>A0A7H1B774</accession>
<keyword evidence="3" id="KW-0067">ATP-binding</keyword>
<dbReference type="Pfam" id="PF13581">
    <property type="entry name" value="HATPase_c_2"/>
    <property type="match status" value="1"/>
</dbReference>
<sequence length="142" mass="15574">MHSERPTRLPQDIEWRMARRARSVGRARSLFREQAGSWGLDPAVIDTAELLLSELMTNAYRHAADPPGREVRARAILAGGRLRVQVTDASEVLPVVRAASVEDESGRGLALVAVLADEWGAERREPGVGKVVWFELALTPGP</sequence>